<keyword evidence="3" id="KW-1185">Reference proteome</keyword>
<evidence type="ECO:0000256" key="1">
    <source>
        <dbReference type="SAM" id="MobiDB-lite"/>
    </source>
</evidence>
<feature type="region of interest" description="Disordered" evidence="1">
    <location>
        <begin position="148"/>
        <end position="172"/>
    </location>
</feature>
<proteinExistence type="predicted"/>
<protein>
    <submittedName>
        <fullName evidence="2">Uncharacterized protein</fullName>
    </submittedName>
</protein>
<sequence>MEILKQPLLDYLKNENPVLVCDKCPSGANTSSKPKTYLTPGRIDKWEDFDYDSLRSIYGGALHRVLKREFACKDFSTIPRVPFREVSDEDSLETLLTKWNQSVISEALSVAQQCLYKPPTTKIIYMAKGGQACFSESTKYRPDWAGIQPRPSQHNGANADSRSKNVLPGDTKVSTKWSSRDIVSGPVQSEYTRGDWLRPLNQVYTYCVKANARYGYIITDKELVAIRIRPNLDTDDSQPTNDSQDSWQEFVSTQEDSQRAQASFRETTLSWERDESNDSALSSPTLAHMCDDGRLEYKAISWSNAKSRDPRRCDDLTVNLALWWLHIMASVSSNIKEQYPPLKEVAQPSCFGEENSSFVLSETSENLGPKLPIRPRKRSCSVLSDEGNVSDGSSIGYAVDYERPTRGMKRSKAEDEGSQNRRHTRSMVMSQN</sequence>
<feature type="compositionally biased region" description="Polar residues" evidence="1">
    <location>
        <begin position="150"/>
        <end position="160"/>
    </location>
</feature>
<reference evidence="2 3" key="1">
    <citation type="submission" date="2024-09" db="EMBL/GenBank/DDBJ databases">
        <title>Rethinking Asexuality: The Enigmatic Case of Functional Sexual Genes in Lepraria (Stereocaulaceae).</title>
        <authorList>
            <person name="Doellman M."/>
            <person name="Sun Y."/>
            <person name="Barcenas-Pena A."/>
            <person name="Lumbsch H.T."/>
            <person name="Grewe F."/>
        </authorList>
    </citation>
    <scope>NUCLEOTIDE SEQUENCE [LARGE SCALE GENOMIC DNA]</scope>
    <source>
        <strain evidence="2 3">Grewe 0041</strain>
    </source>
</reference>
<evidence type="ECO:0000313" key="2">
    <source>
        <dbReference type="EMBL" id="KAL2050422.1"/>
    </source>
</evidence>
<organism evidence="2 3">
    <name type="scientific">Lepraria finkii</name>
    <dbReference type="NCBI Taxonomy" id="1340010"/>
    <lineage>
        <taxon>Eukaryota</taxon>
        <taxon>Fungi</taxon>
        <taxon>Dikarya</taxon>
        <taxon>Ascomycota</taxon>
        <taxon>Pezizomycotina</taxon>
        <taxon>Lecanoromycetes</taxon>
        <taxon>OSLEUM clade</taxon>
        <taxon>Lecanoromycetidae</taxon>
        <taxon>Lecanorales</taxon>
        <taxon>Lecanorineae</taxon>
        <taxon>Stereocaulaceae</taxon>
        <taxon>Lepraria</taxon>
    </lineage>
</organism>
<feature type="region of interest" description="Disordered" evidence="1">
    <location>
        <begin position="255"/>
        <end position="284"/>
    </location>
</feature>
<gene>
    <name evidence="2" type="ORF">ABVK25_009256</name>
</gene>
<feature type="region of interest" description="Disordered" evidence="1">
    <location>
        <begin position="390"/>
        <end position="432"/>
    </location>
</feature>
<dbReference type="EMBL" id="JBHFEH010000047">
    <property type="protein sequence ID" value="KAL2050422.1"/>
    <property type="molecule type" value="Genomic_DNA"/>
</dbReference>
<comment type="caution">
    <text evidence="2">The sequence shown here is derived from an EMBL/GenBank/DDBJ whole genome shotgun (WGS) entry which is preliminary data.</text>
</comment>
<feature type="compositionally biased region" description="Basic and acidic residues" evidence="1">
    <location>
        <begin position="400"/>
        <end position="419"/>
    </location>
</feature>
<accession>A0ABR4AXN5</accession>
<dbReference type="Proteomes" id="UP001590951">
    <property type="component" value="Unassembled WGS sequence"/>
</dbReference>
<name>A0ABR4AXN5_9LECA</name>
<feature type="compositionally biased region" description="Polar residues" evidence="1">
    <location>
        <begin position="255"/>
        <end position="270"/>
    </location>
</feature>
<evidence type="ECO:0000313" key="3">
    <source>
        <dbReference type="Proteomes" id="UP001590951"/>
    </source>
</evidence>